<dbReference type="EMBL" id="LT629787">
    <property type="protein sequence ID" value="SDT90477.1"/>
    <property type="molecule type" value="Genomic_DNA"/>
</dbReference>
<keyword evidence="4" id="KW-1185">Reference proteome</keyword>
<dbReference type="Gene3D" id="1.25.40.10">
    <property type="entry name" value="Tetratricopeptide repeat domain"/>
    <property type="match status" value="1"/>
</dbReference>
<dbReference type="STRING" id="1434072.SAMN05216210_0367"/>
<name>A0A1H2E5T5_9GAMM</name>
<dbReference type="Pfam" id="PF13283">
    <property type="entry name" value="NfrA_C"/>
    <property type="match status" value="1"/>
</dbReference>
<feature type="chain" id="PRO_5009272813" evidence="1">
    <location>
        <begin position="20"/>
        <end position="1005"/>
    </location>
</feature>
<dbReference type="AlphaFoldDB" id="A0A1H2E5T5"/>
<accession>A0A1H2E5T5</accession>
<keyword evidence="1" id="KW-0732">Signal</keyword>
<dbReference type="InterPro" id="IPR011990">
    <property type="entry name" value="TPR-like_helical_dom_sf"/>
</dbReference>
<organism evidence="3 4">
    <name type="scientific">Halopseudomonas salegens</name>
    <dbReference type="NCBI Taxonomy" id="1434072"/>
    <lineage>
        <taxon>Bacteria</taxon>
        <taxon>Pseudomonadati</taxon>
        <taxon>Pseudomonadota</taxon>
        <taxon>Gammaproteobacteria</taxon>
        <taxon>Pseudomonadales</taxon>
        <taxon>Pseudomonadaceae</taxon>
        <taxon>Halopseudomonas</taxon>
    </lineage>
</organism>
<gene>
    <name evidence="3" type="ORF">SAMN05216210_0367</name>
</gene>
<evidence type="ECO:0000259" key="2">
    <source>
        <dbReference type="Pfam" id="PF13283"/>
    </source>
</evidence>
<sequence length="1005" mass="114293">MRIILLLLVLIMTGSPLTAASDLSNFQQYLSHPYMHRAYQAVEQNDWPEVQRLTEYLVGRVPEHEEARWLLVESLLRQEQIDSALIELQGLPVSERRLETEVELKIRLVVRGRVDQPELLAWLAEADDSAHVRLWQARNQYIQRAEGNQAALQWLASAPLRDGQALRMWRAVLAEQVEDHQQVISDLYPLLVAEQLDEEQWQRLGMALLAVVDFEAATELLEMAPNRAVRHEFVDMLIDRAIAVRRHEVALHWLSQRQQLTDSESQVLWELARVEENVDLVVTLAETHEQDCFDTVEWLSVRAVDQARQVFLRCRAQEHPQRWLVLGLALQLHETMASRPLTGQWEGIRQEELVRHWLAADQSSQALTWLQNQPVVNGTRERRALLQQQLGLLDQALVSWLAIYRRQATSQALEQASWLMVEAGDREEALALLLDAFENQRQSMSEASLGRLGELLAQHPGPLPDIQMLLPQLPLTSRLLLLDRLADSGRCDEVIPHISKVQRQPAEWRLLGQCAHPGRPGAAVVYLRKAVNGGDALAKRALAYALFEAGDADEAWRLWLQLSPSLNAPEEYMAMLRSGLAAGNILQAEHKWQQLALNAEVEYWRLGAALALSAGEYQLALERDRRALSLQESAEGLHAAAASALAAGEDRQALIWLQRSRELAPDQPAYLLEHAYLLARQAEHQERARAIPLLQRAVEFYPEDFMLQQTLAQLLNEQSEPTLARASLRQAIDLVEPELWVADQDGSELAQRKYELRRSHESLSRRNSFTVASSWSPFSVASAGQPLRGENYQLVLWDHALGEEPVNNGRTLSVYGRALTAAGRRDSYFETAGLGVGIRSKPLSNQNLNLYAELYNESGLRGQGGRGFDLLLRATASLFDQGDYRNDWRPAEQGWHERSLYLDAAWFVDAGELQLLGRFQQGYNYKLANDSPQTLMPYGFVQGVMDGKDEDLRIGAGLRWQYWFDDDRYNAWRGRFAVRAEYHQGLSGSLYDRRGGWLLGMEVNW</sequence>
<proteinExistence type="predicted"/>
<dbReference type="Proteomes" id="UP000243924">
    <property type="component" value="Chromosome I"/>
</dbReference>
<evidence type="ECO:0000256" key="1">
    <source>
        <dbReference type="SAM" id="SignalP"/>
    </source>
</evidence>
<evidence type="ECO:0000313" key="4">
    <source>
        <dbReference type="Proteomes" id="UP000243924"/>
    </source>
</evidence>
<evidence type="ECO:0000313" key="3">
    <source>
        <dbReference type="EMBL" id="SDT90477.1"/>
    </source>
</evidence>
<protein>
    <submittedName>
        <fullName evidence="3">Adsorption protein A</fullName>
    </submittedName>
</protein>
<reference evidence="4" key="1">
    <citation type="submission" date="2016-10" db="EMBL/GenBank/DDBJ databases">
        <authorList>
            <person name="Varghese N."/>
            <person name="Submissions S."/>
        </authorList>
    </citation>
    <scope>NUCLEOTIDE SEQUENCE [LARGE SCALE GENOMIC DNA]</scope>
    <source>
        <strain evidence="4">CECT 8338</strain>
    </source>
</reference>
<dbReference type="SUPFAM" id="SSF48452">
    <property type="entry name" value="TPR-like"/>
    <property type="match status" value="1"/>
</dbReference>
<feature type="signal peptide" evidence="1">
    <location>
        <begin position="1"/>
        <end position="19"/>
    </location>
</feature>
<dbReference type="InterPro" id="IPR025137">
    <property type="entry name" value="NfrA_C"/>
</dbReference>
<feature type="domain" description="Bacteriophage N4 adsorption protein A C-terminal" evidence="2">
    <location>
        <begin position="831"/>
        <end position="1001"/>
    </location>
</feature>